<dbReference type="OMA" id="HMLPRNL"/>
<sequence length="180" mass="19168">AFLSINNLQYVHALFPALGCGRFVRKSLGGGGQAGPFPPSPALRGLRGAEGLEVDLLVERAAPQAEVKALVVSVLHSVHDFLGHAHGKGEVAAHLPHHNRGADVLGLDLNMLARNFLRDLQAVGAVLVAAVLGAIREGSRELVHLCLVHFLVHTFLEALEDDGELSREGEKRGRGNLPQV</sequence>
<accession>A0A7M4FHZ5</accession>
<keyword evidence="2" id="KW-1185">Reference proteome</keyword>
<protein>
    <submittedName>
        <fullName evidence="1">Uncharacterized protein</fullName>
    </submittedName>
</protein>
<dbReference type="GeneTree" id="ENSGT01030000235343"/>
<organism evidence="1 2">
    <name type="scientific">Crocodylus porosus</name>
    <name type="common">Saltwater crocodile</name>
    <name type="synonym">Estuarine crocodile</name>
    <dbReference type="NCBI Taxonomy" id="8502"/>
    <lineage>
        <taxon>Eukaryota</taxon>
        <taxon>Metazoa</taxon>
        <taxon>Chordata</taxon>
        <taxon>Craniata</taxon>
        <taxon>Vertebrata</taxon>
        <taxon>Euteleostomi</taxon>
        <taxon>Archelosauria</taxon>
        <taxon>Archosauria</taxon>
        <taxon>Crocodylia</taxon>
        <taxon>Longirostres</taxon>
        <taxon>Crocodylidae</taxon>
        <taxon>Crocodylus</taxon>
    </lineage>
</organism>
<evidence type="ECO:0000313" key="1">
    <source>
        <dbReference type="Ensembl" id="ENSCPRP00005025378.1"/>
    </source>
</evidence>
<dbReference type="AlphaFoldDB" id="A0A7M4FHZ5"/>
<dbReference type="Proteomes" id="UP000594220">
    <property type="component" value="Unplaced"/>
</dbReference>
<dbReference type="Ensembl" id="ENSCPRT00005029629.1">
    <property type="protein sequence ID" value="ENSCPRP00005025378.1"/>
    <property type="gene ID" value="ENSCPRG00005017604.1"/>
</dbReference>
<proteinExistence type="predicted"/>
<evidence type="ECO:0000313" key="2">
    <source>
        <dbReference type="Proteomes" id="UP000594220"/>
    </source>
</evidence>
<reference evidence="1" key="1">
    <citation type="submission" date="2025-08" db="UniProtKB">
        <authorList>
            <consortium name="Ensembl"/>
        </authorList>
    </citation>
    <scope>IDENTIFICATION</scope>
</reference>
<name>A0A7M4FHZ5_CROPO</name>
<reference evidence="1" key="2">
    <citation type="submission" date="2025-09" db="UniProtKB">
        <authorList>
            <consortium name="Ensembl"/>
        </authorList>
    </citation>
    <scope>IDENTIFICATION</scope>
</reference>